<name>A0A0S8G579_UNCW3</name>
<dbReference type="GO" id="GO:0016020">
    <property type="term" value="C:membrane"/>
    <property type="evidence" value="ECO:0007669"/>
    <property type="project" value="InterPro"/>
</dbReference>
<keyword evidence="1" id="KW-1133">Transmembrane helix</keyword>
<dbReference type="Pfam" id="PF02516">
    <property type="entry name" value="STT3"/>
    <property type="match status" value="1"/>
</dbReference>
<feature type="transmembrane region" description="Helical" evidence="1">
    <location>
        <begin position="157"/>
        <end position="173"/>
    </location>
</feature>
<keyword evidence="1" id="KW-0472">Membrane</keyword>
<sequence>MKARLLLFVIFLFMVGYKLAAVFGAHGFPVYDSTPLFWTESALQYRTARRVAVTGVAEAVMKDAQYPEGLDVKNRLTIVMETVCGYLYRLFVPKTVPFHTFLIIVIALYSSVGVIPLYLTVRFLHRSRAALLAAALYAVTPAVYTTVTAPGFELQDFALPLIFFHVYFFVRAYAAEKSRYQYSFMSGAFLFAALTSWHLTQFYFLVLVGFVIICFLFTGFDVKPFSIIVATSILAGLVIPALRTLGFVLSLAMLLAYCVILASTIPVNKLICQKIVLVCLLVVAGSFSYYISVHILSEYRFIYGLLWDKLRHFGVRPAQTTDLPWETLVMWVSPFTSPSRSVIVSALGTIIISGITGAVLTVRSLLKRSGTRIEGLLAYFAVVFVPLYLLMIRMDAFLVWFFCVLSARLWLDSRKILRYVFLLCVIGNCILLILSARRTAGPDRNHLLGMLMHTRLNVPHDAPFLTSFAYGPSILAYADHPIVLHPKFEGEHNTARIEECEHRLFEDENAFYAFCRTYHAEFFVYQADMLLARGPESMRYRTHTMRVSRQSVAYAFHFRPRTLEHFELVYTNPHYRIYRVLGYGAERHDRKPAYFRVYDEQMFDVTGFGIIGSE</sequence>
<feature type="transmembrane region" description="Helical" evidence="1">
    <location>
        <begin position="131"/>
        <end position="151"/>
    </location>
</feature>
<feature type="transmembrane region" description="Helical" evidence="1">
    <location>
        <begin position="225"/>
        <end position="242"/>
    </location>
</feature>
<feature type="transmembrane region" description="Helical" evidence="1">
    <location>
        <begin position="248"/>
        <end position="268"/>
    </location>
</feature>
<feature type="transmembrane region" description="Helical" evidence="1">
    <location>
        <begin position="203"/>
        <end position="220"/>
    </location>
</feature>
<evidence type="ECO:0000259" key="2">
    <source>
        <dbReference type="Pfam" id="PF02516"/>
    </source>
</evidence>
<gene>
    <name evidence="3" type="ORF">AMJ87_12425</name>
</gene>
<dbReference type="AlphaFoldDB" id="A0A0S8G579"/>
<proteinExistence type="predicted"/>
<feature type="transmembrane region" description="Helical" evidence="1">
    <location>
        <begin position="98"/>
        <end position="119"/>
    </location>
</feature>
<dbReference type="Proteomes" id="UP000051096">
    <property type="component" value="Unassembled WGS sequence"/>
</dbReference>
<protein>
    <recommendedName>
        <fullName evidence="2">Oligosaccharyl transferase STT3 N-terminal domain-containing protein</fullName>
    </recommendedName>
</protein>
<evidence type="ECO:0000256" key="1">
    <source>
        <dbReference type="SAM" id="Phobius"/>
    </source>
</evidence>
<dbReference type="EMBL" id="LJUO01000185">
    <property type="protein sequence ID" value="KPK68085.1"/>
    <property type="molecule type" value="Genomic_DNA"/>
</dbReference>
<feature type="domain" description="Oligosaccharyl transferase STT3 N-terminal" evidence="2">
    <location>
        <begin position="100"/>
        <end position="260"/>
    </location>
</feature>
<dbReference type="InterPro" id="IPR048307">
    <property type="entry name" value="STT3_N"/>
</dbReference>
<feature type="transmembrane region" description="Helical" evidence="1">
    <location>
        <begin position="275"/>
        <end position="296"/>
    </location>
</feature>
<accession>A0A0S8G579</accession>
<feature type="transmembrane region" description="Helical" evidence="1">
    <location>
        <begin position="416"/>
        <end position="434"/>
    </location>
</feature>
<comment type="caution">
    <text evidence="3">The sequence shown here is derived from an EMBL/GenBank/DDBJ whole genome shotgun (WGS) entry which is preliminary data.</text>
</comment>
<evidence type="ECO:0000313" key="3">
    <source>
        <dbReference type="EMBL" id="KPK68085.1"/>
    </source>
</evidence>
<keyword evidence="1" id="KW-0812">Transmembrane</keyword>
<feature type="transmembrane region" description="Helical" evidence="1">
    <location>
        <begin position="377"/>
        <end position="410"/>
    </location>
</feature>
<feature type="transmembrane region" description="Helical" evidence="1">
    <location>
        <begin position="342"/>
        <end position="365"/>
    </location>
</feature>
<reference evidence="3 4" key="1">
    <citation type="journal article" date="2015" name="Microbiome">
        <title>Genomic resolution of linkages in carbon, nitrogen, and sulfur cycling among widespread estuary sediment bacteria.</title>
        <authorList>
            <person name="Baker B.J."/>
            <person name="Lazar C.S."/>
            <person name="Teske A.P."/>
            <person name="Dick G.J."/>
        </authorList>
    </citation>
    <scope>NUCLEOTIDE SEQUENCE [LARGE SCALE GENOMIC DNA]</scope>
    <source>
        <strain evidence="3">SM23_60</strain>
    </source>
</reference>
<feature type="transmembrane region" description="Helical" evidence="1">
    <location>
        <begin position="180"/>
        <end position="197"/>
    </location>
</feature>
<evidence type="ECO:0000313" key="4">
    <source>
        <dbReference type="Proteomes" id="UP000051096"/>
    </source>
</evidence>
<organism evidence="3 4">
    <name type="scientific">candidate division WOR_3 bacterium SM23_60</name>
    <dbReference type="NCBI Taxonomy" id="1703780"/>
    <lineage>
        <taxon>Bacteria</taxon>
        <taxon>Bacteria division WOR-3</taxon>
    </lineage>
</organism>